<feature type="domain" description="Signal transduction histidine kinase internal region" evidence="2">
    <location>
        <begin position="321"/>
        <end position="400"/>
    </location>
</feature>
<keyword evidence="4" id="KW-1185">Reference proteome</keyword>
<gene>
    <name evidence="3" type="ORF">CRP01_23270</name>
</gene>
<organism evidence="3 4">
    <name type="scientific">Flavilitoribacter nigricans (strain ATCC 23147 / DSM 23189 / NBRC 102662 / NCIMB 1420 / SS-2)</name>
    <name type="common">Lewinella nigricans</name>
    <dbReference type="NCBI Taxonomy" id="1122177"/>
    <lineage>
        <taxon>Bacteria</taxon>
        <taxon>Pseudomonadati</taxon>
        <taxon>Bacteroidota</taxon>
        <taxon>Saprospiria</taxon>
        <taxon>Saprospirales</taxon>
        <taxon>Lewinellaceae</taxon>
        <taxon>Flavilitoribacter</taxon>
    </lineage>
</organism>
<feature type="transmembrane region" description="Helical" evidence="1">
    <location>
        <begin position="88"/>
        <end position="107"/>
    </location>
</feature>
<dbReference type="OrthoDB" id="9792992at2"/>
<dbReference type="Gene3D" id="3.30.565.10">
    <property type="entry name" value="Histidine kinase-like ATPase, C-terminal domain"/>
    <property type="match status" value="1"/>
</dbReference>
<dbReference type="RefSeq" id="WP_099152506.1">
    <property type="nucleotide sequence ID" value="NZ_PDUD01000027.1"/>
</dbReference>
<dbReference type="PANTHER" id="PTHR34220">
    <property type="entry name" value="SENSOR HISTIDINE KINASE YPDA"/>
    <property type="match status" value="1"/>
</dbReference>
<dbReference type="EMBL" id="PDUD01000027">
    <property type="protein sequence ID" value="PHN04120.1"/>
    <property type="molecule type" value="Genomic_DNA"/>
</dbReference>
<proteinExistence type="predicted"/>
<dbReference type="GO" id="GO:0016020">
    <property type="term" value="C:membrane"/>
    <property type="evidence" value="ECO:0007669"/>
    <property type="project" value="InterPro"/>
</dbReference>
<keyword evidence="1" id="KW-0812">Transmembrane</keyword>
<evidence type="ECO:0000313" key="4">
    <source>
        <dbReference type="Proteomes" id="UP000223913"/>
    </source>
</evidence>
<dbReference type="InterPro" id="IPR050640">
    <property type="entry name" value="Bact_2-comp_sensor_kinase"/>
</dbReference>
<feature type="transmembrane region" description="Helical" evidence="1">
    <location>
        <begin position="176"/>
        <end position="194"/>
    </location>
</feature>
<feature type="transmembrane region" description="Helical" evidence="1">
    <location>
        <begin position="238"/>
        <end position="259"/>
    </location>
</feature>
<accession>A0A2D0N6V6</accession>
<sequence>MNRHIRNLESAYRELPHHLRLASGMLLQLGVWLWLVVAVALPNSSWAEWGGIQRVEFGLDLLLLMAVFYYHGYDLLPRQMNAGKPINYLLMTIFLVVFFEVIHRSLVNDLLMMIVWSEDHQAYLLQLDQYQYWLPGMRGEVGQRFPFWLITFGWGWGRYGLWYISVPAEKKQQLPVLRLQWTLHVLFWAFLVATNWELIGILDYNLIESAAVILMAVVFYGNYFLLRRWQWNKNWPYYLLQFVLLLALAWPLDAWLNFLNANRGWDGAVSENYRTYWDIFFNLRKLTFWIAVVLSWIYYFFERNVAEKTIALRTESESRRAELSHLKTQIQPHFLLNVINGLYAEALEEDSPKTAAGIVQLSQLLQYTVYETDQPRVALDQELNFLYQYIQLQKRRLPEQIKVQVKWPTAPFPEEQIAPLLLLAPVENAFKHGVSLQHPSFIEIALRVEDKAVHLLVVNPLHPQREQQAEVQPGIGLDNMKKRLEILYPRKHHLEISRKNGEFRVDLKIML</sequence>
<dbReference type="Proteomes" id="UP000223913">
    <property type="component" value="Unassembled WGS sequence"/>
</dbReference>
<dbReference type="PANTHER" id="PTHR34220:SF7">
    <property type="entry name" value="SENSOR HISTIDINE KINASE YPDA"/>
    <property type="match status" value="1"/>
</dbReference>
<protein>
    <recommendedName>
        <fullName evidence="2">Signal transduction histidine kinase internal region domain-containing protein</fullName>
    </recommendedName>
</protein>
<keyword evidence="1" id="KW-0472">Membrane</keyword>
<dbReference type="GO" id="GO:0000155">
    <property type="term" value="F:phosphorelay sensor kinase activity"/>
    <property type="evidence" value="ECO:0007669"/>
    <property type="project" value="InterPro"/>
</dbReference>
<reference evidence="3 4" key="1">
    <citation type="submission" date="2017-10" db="EMBL/GenBank/DDBJ databases">
        <title>The draft genome sequence of Lewinella nigricans NBRC 102662.</title>
        <authorList>
            <person name="Wang K."/>
        </authorList>
    </citation>
    <scope>NUCLEOTIDE SEQUENCE [LARGE SCALE GENOMIC DNA]</scope>
    <source>
        <strain evidence="3 4">NBRC 102662</strain>
    </source>
</reference>
<feature type="transmembrane region" description="Helical" evidence="1">
    <location>
        <begin position="57"/>
        <end position="76"/>
    </location>
</feature>
<feature type="transmembrane region" description="Helical" evidence="1">
    <location>
        <begin position="145"/>
        <end position="164"/>
    </location>
</feature>
<comment type="caution">
    <text evidence="3">The sequence shown here is derived from an EMBL/GenBank/DDBJ whole genome shotgun (WGS) entry which is preliminary data.</text>
</comment>
<evidence type="ECO:0000259" key="2">
    <source>
        <dbReference type="Pfam" id="PF06580"/>
    </source>
</evidence>
<dbReference type="AlphaFoldDB" id="A0A2D0N6V6"/>
<evidence type="ECO:0000256" key="1">
    <source>
        <dbReference type="SAM" id="Phobius"/>
    </source>
</evidence>
<keyword evidence="1" id="KW-1133">Transmembrane helix</keyword>
<feature type="transmembrane region" description="Helical" evidence="1">
    <location>
        <begin position="279"/>
        <end position="301"/>
    </location>
</feature>
<dbReference type="InterPro" id="IPR036890">
    <property type="entry name" value="HATPase_C_sf"/>
</dbReference>
<evidence type="ECO:0000313" key="3">
    <source>
        <dbReference type="EMBL" id="PHN04120.1"/>
    </source>
</evidence>
<feature type="transmembrane region" description="Helical" evidence="1">
    <location>
        <begin position="206"/>
        <end position="226"/>
    </location>
</feature>
<dbReference type="Pfam" id="PF06580">
    <property type="entry name" value="His_kinase"/>
    <property type="match status" value="1"/>
</dbReference>
<feature type="transmembrane region" description="Helical" evidence="1">
    <location>
        <begin position="21"/>
        <end position="41"/>
    </location>
</feature>
<name>A0A2D0N6V6_FLAN2</name>
<dbReference type="InterPro" id="IPR010559">
    <property type="entry name" value="Sig_transdc_His_kin_internal"/>
</dbReference>